<evidence type="ECO:0000256" key="1">
    <source>
        <dbReference type="SAM" id="MobiDB-lite"/>
    </source>
</evidence>
<gene>
    <name evidence="2" type="ORF">IAB80_01545</name>
</gene>
<evidence type="ECO:0000313" key="2">
    <source>
        <dbReference type="EMBL" id="MBO8477572.1"/>
    </source>
</evidence>
<dbReference type="EMBL" id="JADILZ010000017">
    <property type="protein sequence ID" value="MBO8477572.1"/>
    <property type="molecule type" value="Genomic_DNA"/>
</dbReference>
<protein>
    <submittedName>
        <fullName evidence="2">Uncharacterized protein</fullName>
    </submittedName>
</protein>
<accession>A0A9D9NL73</accession>
<proteinExistence type="predicted"/>
<sequence>MSGKDRKFGQEILENVLKGQQGLSDGTIRKHTPEKEIFWQIQVCISLPSALMTGFPAPHSGPGIAVRTGRSEESATGCCKNIKKQKKH</sequence>
<dbReference type="Proteomes" id="UP000823771">
    <property type="component" value="Unassembled WGS sequence"/>
</dbReference>
<dbReference type="AlphaFoldDB" id="A0A9D9NL73"/>
<evidence type="ECO:0000313" key="3">
    <source>
        <dbReference type="Proteomes" id="UP000823771"/>
    </source>
</evidence>
<comment type="caution">
    <text evidence="2">The sequence shown here is derived from an EMBL/GenBank/DDBJ whole genome shotgun (WGS) entry which is preliminary data.</text>
</comment>
<name>A0A9D9NL73_9BACT</name>
<organism evidence="2 3">
    <name type="scientific">Candidatus Cryptobacteroides excrementipullorum</name>
    <dbReference type="NCBI Taxonomy" id="2840761"/>
    <lineage>
        <taxon>Bacteria</taxon>
        <taxon>Pseudomonadati</taxon>
        <taxon>Bacteroidota</taxon>
        <taxon>Bacteroidia</taxon>
        <taxon>Bacteroidales</taxon>
        <taxon>Candidatus Cryptobacteroides</taxon>
    </lineage>
</organism>
<reference evidence="2" key="2">
    <citation type="journal article" date="2021" name="PeerJ">
        <title>Extensive microbial diversity within the chicken gut microbiome revealed by metagenomics and culture.</title>
        <authorList>
            <person name="Gilroy R."/>
            <person name="Ravi A."/>
            <person name="Getino M."/>
            <person name="Pursley I."/>
            <person name="Horton D.L."/>
            <person name="Alikhan N.F."/>
            <person name="Baker D."/>
            <person name="Gharbi K."/>
            <person name="Hall N."/>
            <person name="Watson M."/>
            <person name="Adriaenssens E.M."/>
            <person name="Foster-Nyarko E."/>
            <person name="Jarju S."/>
            <person name="Secka A."/>
            <person name="Antonio M."/>
            <person name="Oren A."/>
            <person name="Chaudhuri R.R."/>
            <person name="La Ragione R."/>
            <person name="Hildebrand F."/>
            <person name="Pallen M.J."/>
        </authorList>
    </citation>
    <scope>NUCLEOTIDE SEQUENCE</scope>
    <source>
        <strain evidence="2">2478</strain>
    </source>
</reference>
<feature type="region of interest" description="Disordered" evidence="1">
    <location>
        <begin position="62"/>
        <end position="88"/>
    </location>
</feature>
<reference evidence="2" key="1">
    <citation type="submission" date="2020-10" db="EMBL/GenBank/DDBJ databases">
        <authorList>
            <person name="Gilroy R."/>
        </authorList>
    </citation>
    <scope>NUCLEOTIDE SEQUENCE</scope>
    <source>
        <strain evidence="2">2478</strain>
    </source>
</reference>